<proteinExistence type="predicted"/>
<dbReference type="EMBL" id="ANIZ01003891">
    <property type="protein sequence ID" value="ETI30590.1"/>
    <property type="molecule type" value="Genomic_DNA"/>
</dbReference>
<dbReference type="AlphaFoldDB" id="V9DUP0"/>
<gene>
    <name evidence="1" type="ORF">F443_22297</name>
</gene>
<evidence type="ECO:0000313" key="1">
    <source>
        <dbReference type="EMBL" id="ETI30590.1"/>
    </source>
</evidence>
<protein>
    <submittedName>
        <fullName evidence="1">Uncharacterized protein</fullName>
    </submittedName>
</protein>
<comment type="caution">
    <text evidence="1">The sequence shown here is derived from an EMBL/GenBank/DDBJ whole genome shotgun (WGS) entry which is preliminary data.</text>
</comment>
<evidence type="ECO:0000313" key="2">
    <source>
        <dbReference type="Proteomes" id="UP000018721"/>
    </source>
</evidence>
<sequence length="195" mass="20418">MSTEQRQPAMALVAKGSGSILPRCPPARESQASSYSSSPTIFLRKSKVSRCVPARRCVSVGLMTLCEPGGTEQESNWLSKCTRLTGRCGVHGAVAAVETMDAGDRGTNCGAVATAKRPSEAVDARFFDAEGRVPECGGGVAVGGLGDLGDQGSVIVESPDANSLSQREPYTTSGANTNWGRDMTWVVATSTTKEW</sequence>
<keyword evidence="2" id="KW-1185">Reference proteome</keyword>
<accession>V9DUP0</accession>
<name>V9DUP0_PHYNI</name>
<dbReference type="HOGENOM" id="CLU_1398826_0_0_1"/>
<organism evidence="1 2">
    <name type="scientific">Phytophthora nicotianae P1569</name>
    <dbReference type="NCBI Taxonomy" id="1317065"/>
    <lineage>
        <taxon>Eukaryota</taxon>
        <taxon>Sar</taxon>
        <taxon>Stramenopiles</taxon>
        <taxon>Oomycota</taxon>
        <taxon>Peronosporomycetes</taxon>
        <taxon>Peronosporales</taxon>
        <taxon>Peronosporaceae</taxon>
        <taxon>Phytophthora</taxon>
    </lineage>
</organism>
<reference evidence="1 2" key="1">
    <citation type="submission" date="2013-11" db="EMBL/GenBank/DDBJ databases">
        <title>The Genome Sequence of Phytophthora parasitica P1569.</title>
        <authorList>
            <consortium name="The Broad Institute Genomics Platform"/>
            <person name="Russ C."/>
            <person name="Tyler B."/>
            <person name="Panabieres F."/>
            <person name="Shan W."/>
            <person name="Tripathy S."/>
            <person name="Grunwald N."/>
            <person name="Machado M."/>
            <person name="Johnson C.S."/>
            <person name="Arredondo F."/>
            <person name="Hong C."/>
            <person name="Coffey M."/>
            <person name="Young S.K."/>
            <person name="Zeng Q."/>
            <person name="Gargeya S."/>
            <person name="Fitzgerald M."/>
            <person name="Abouelleil A."/>
            <person name="Alvarado L."/>
            <person name="Chapman S.B."/>
            <person name="Gainer-Dewar J."/>
            <person name="Goldberg J."/>
            <person name="Griggs A."/>
            <person name="Gujja S."/>
            <person name="Hansen M."/>
            <person name="Howarth C."/>
            <person name="Imamovic A."/>
            <person name="Ireland A."/>
            <person name="Larimer J."/>
            <person name="McCowan C."/>
            <person name="Murphy C."/>
            <person name="Pearson M."/>
            <person name="Poon T.W."/>
            <person name="Priest M."/>
            <person name="Roberts A."/>
            <person name="Saif S."/>
            <person name="Shea T."/>
            <person name="Sykes S."/>
            <person name="Wortman J."/>
            <person name="Nusbaum C."/>
            <person name="Birren B."/>
        </authorList>
    </citation>
    <scope>NUCLEOTIDE SEQUENCE [LARGE SCALE GENOMIC DNA]</scope>
    <source>
        <strain evidence="1 2">P1569</strain>
    </source>
</reference>
<dbReference type="Proteomes" id="UP000018721">
    <property type="component" value="Unassembled WGS sequence"/>
</dbReference>